<evidence type="ECO:0000313" key="2">
    <source>
        <dbReference type="Proteomes" id="UP000032946"/>
    </source>
</evidence>
<dbReference type="EMBL" id="FO818640">
    <property type="protein sequence ID" value="CDM94338.1"/>
    <property type="molecule type" value="Genomic_DNA"/>
</dbReference>
<dbReference type="Proteomes" id="UP000032946">
    <property type="component" value="Chromosome"/>
</dbReference>
<accession>A0A9P1KE14</accession>
<sequence>MEQALEKHTEQPAPFRLYNSKQSLTIKILKEGDQVLNVSYIGDQIHIVVRQKNEEVLIYVVFLDEGGQPRLSKKPAITITSGDGEVEASAIDPNSGEEILSITYTGE</sequence>
<dbReference type="RefSeq" id="WP_008053133.1">
    <property type="nucleotide sequence ID" value="NZ_FO818640.1"/>
</dbReference>
<gene>
    <name evidence="1" type="ORF">ARTHRO_12012</name>
</gene>
<protein>
    <submittedName>
        <fullName evidence="1">Uncharacterized protein</fullName>
    </submittedName>
</protein>
<dbReference type="AlphaFoldDB" id="A0A9P1KE14"/>
<name>A0A9P1KE14_9CYAN</name>
<organism evidence="1 2">
    <name type="scientific">Limnospira indica PCC 8005</name>
    <dbReference type="NCBI Taxonomy" id="376219"/>
    <lineage>
        <taxon>Bacteria</taxon>
        <taxon>Bacillati</taxon>
        <taxon>Cyanobacteriota</taxon>
        <taxon>Cyanophyceae</taxon>
        <taxon>Oscillatoriophycideae</taxon>
        <taxon>Oscillatoriales</taxon>
        <taxon>Sirenicapillariaceae</taxon>
        <taxon>Limnospira</taxon>
    </lineage>
</organism>
<keyword evidence="2" id="KW-1185">Reference proteome</keyword>
<proteinExistence type="predicted"/>
<evidence type="ECO:0000313" key="1">
    <source>
        <dbReference type="EMBL" id="CDM94338.1"/>
    </source>
</evidence>
<reference evidence="1 2" key="1">
    <citation type="submission" date="2014-02" db="EMBL/GenBank/DDBJ databases">
        <authorList>
            <person name="Genoscope - CEA"/>
        </authorList>
    </citation>
    <scope>NUCLEOTIDE SEQUENCE [LARGE SCALE GENOMIC DNA]</scope>
    <source>
        <strain evidence="1 2">PCC 8005</strain>
    </source>
</reference>